<dbReference type="RefSeq" id="WP_168294939.1">
    <property type="nucleotide sequence ID" value="NZ_CP071604.1"/>
</dbReference>
<sequence length="209" mass="23990">MAPFKYQSRAREFNEAYTKQVADDLERVREGMIAPRNMQRFSHGQRWRTKPVVLGDETGELTVHSFGIESPFEDIVSHDLVRFVLARRKLASGLSDELARTLYQAISQSTERSGNIATATPDQAPVESYLDAMEKIEFAIEESGEVSLPTTYMDPQRWAEIVAQLNDPSSEHHARWERIKAEKSLRARQRESERLAKFPAAWAEEYICE</sequence>
<accession>A0ABV2MEV2</accession>
<proteinExistence type="predicted"/>
<keyword evidence="2" id="KW-1185">Reference proteome</keyword>
<name>A0ABV2MEV2_9HYPH</name>
<evidence type="ECO:0000313" key="2">
    <source>
        <dbReference type="Proteomes" id="UP001549077"/>
    </source>
</evidence>
<organism evidence="1 2">
    <name type="scientific">Rhizobium binae</name>
    <dbReference type="NCBI Taxonomy" id="1138190"/>
    <lineage>
        <taxon>Bacteria</taxon>
        <taxon>Pseudomonadati</taxon>
        <taxon>Pseudomonadota</taxon>
        <taxon>Alphaproteobacteria</taxon>
        <taxon>Hyphomicrobiales</taxon>
        <taxon>Rhizobiaceae</taxon>
        <taxon>Rhizobium/Agrobacterium group</taxon>
        <taxon>Rhizobium</taxon>
    </lineage>
</organism>
<dbReference type="EMBL" id="JBEPMY010000004">
    <property type="protein sequence ID" value="MET3754987.1"/>
    <property type="molecule type" value="Genomic_DNA"/>
</dbReference>
<reference evidence="1 2" key="1">
    <citation type="submission" date="2024-06" db="EMBL/GenBank/DDBJ databases">
        <title>Genomic Encyclopedia of Type Strains, Phase IV (KMG-IV): sequencing the most valuable type-strain genomes for metagenomic binning, comparative biology and taxonomic classification.</title>
        <authorList>
            <person name="Goeker M."/>
        </authorList>
    </citation>
    <scope>NUCLEOTIDE SEQUENCE [LARGE SCALE GENOMIC DNA]</scope>
    <source>
        <strain evidence="1 2">DSM 29288</strain>
    </source>
</reference>
<evidence type="ECO:0000313" key="1">
    <source>
        <dbReference type="EMBL" id="MET3754987.1"/>
    </source>
</evidence>
<gene>
    <name evidence="1" type="ORF">ABID08_002344</name>
</gene>
<comment type="caution">
    <text evidence="1">The sequence shown here is derived from an EMBL/GenBank/DDBJ whole genome shotgun (WGS) entry which is preliminary data.</text>
</comment>
<dbReference type="Proteomes" id="UP001549077">
    <property type="component" value="Unassembled WGS sequence"/>
</dbReference>
<dbReference type="GeneID" id="91148221"/>
<protein>
    <submittedName>
        <fullName evidence="1">Uncharacterized protein</fullName>
    </submittedName>
</protein>